<dbReference type="RefSeq" id="WP_119058846.1">
    <property type="nucleotide sequence ID" value="NZ_UNSC01000001.1"/>
</dbReference>
<keyword evidence="2" id="KW-0315">Glutamine amidotransferase</keyword>
<dbReference type="EC" id="2.4.2.14" evidence="4"/>
<protein>
    <submittedName>
        <fullName evidence="4">Amidophosphoribosyltransferase</fullName>
        <ecNumber evidence="4">2.4.2.14</ecNumber>
    </submittedName>
</protein>
<accession>A0A383TW90</accession>
<evidence type="ECO:0000259" key="3">
    <source>
        <dbReference type="PROSITE" id="PS51278"/>
    </source>
</evidence>
<dbReference type="SUPFAM" id="SSF53271">
    <property type="entry name" value="PRTase-like"/>
    <property type="match status" value="1"/>
</dbReference>
<dbReference type="InterPro" id="IPR029057">
    <property type="entry name" value="PRTase-like"/>
</dbReference>
<dbReference type="Proteomes" id="UP000262142">
    <property type="component" value="Unassembled WGS sequence"/>
</dbReference>
<dbReference type="InterPro" id="IPR000836">
    <property type="entry name" value="PRTase_dom"/>
</dbReference>
<gene>
    <name evidence="4" type="primary">purF</name>
    <name evidence="4" type="ORF">SAMEA104719789_00296</name>
</gene>
<dbReference type="AlphaFoldDB" id="A0A383TW90"/>
<dbReference type="InterPro" id="IPR017932">
    <property type="entry name" value="GATase_2_dom"/>
</dbReference>
<organism evidence="4 5">
    <name type="scientific">Candidatus Ornithobacterium hominis</name>
    <dbReference type="NCBI Taxonomy" id="2497989"/>
    <lineage>
        <taxon>Bacteria</taxon>
        <taxon>Pseudomonadati</taxon>
        <taxon>Bacteroidota</taxon>
        <taxon>Flavobacteriia</taxon>
        <taxon>Flavobacteriales</taxon>
        <taxon>Weeksellaceae</taxon>
        <taxon>Ornithobacterium</taxon>
    </lineage>
</organism>
<dbReference type="Gene3D" id="3.60.20.10">
    <property type="entry name" value="Glutamine Phosphoribosylpyrophosphate, subunit 1, domain 1"/>
    <property type="match status" value="1"/>
</dbReference>
<name>A0A383TW90_9FLAO</name>
<dbReference type="SUPFAM" id="SSF56235">
    <property type="entry name" value="N-terminal nucleophile aminohydrolases (Ntn hydrolases)"/>
    <property type="match status" value="1"/>
</dbReference>
<evidence type="ECO:0000256" key="1">
    <source>
        <dbReference type="ARBA" id="ARBA00022679"/>
    </source>
</evidence>
<evidence type="ECO:0000256" key="2">
    <source>
        <dbReference type="ARBA" id="ARBA00022962"/>
    </source>
</evidence>
<keyword evidence="5" id="KW-1185">Reference proteome</keyword>
<keyword evidence="4" id="KW-0328">Glycosyltransferase</keyword>
<dbReference type="InterPro" id="IPR029055">
    <property type="entry name" value="Ntn_hydrolases_N"/>
</dbReference>
<reference evidence="4 5" key="1">
    <citation type="submission" date="2018-09" db="EMBL/GenBank/DDBJ databases">
        <authorList>
            <consortium name="Pathogen Informatics"/>
        </authorList>
    </citation>
    <scope>NUCLEOTIDE SEQUENCE [LARGE SCALE GENOMIC DNA]</scope>
    <source>
        <strain evidence="4 5">OH-22767</strain>
    </source>
</reference>
<keyword evidence="1 4" id="KW-0808">Transferase</keyword>
<evidence type="ECO:0000313" key="4">
    <source>
        <dbReference type="EMBL" id="SZD71201.1"/>
    </source>
</evidence>
<sequence>MSDFLKHECGIALLRLLKPLSYYKEKYGNAFYGIDKMYLMLEKQHNRGQDGAGVASIKLGMQPGERYISRARSNAESPIKDLFSSVNQSIKRRVDLNPDLLKNLDELKKEAPFIAEVFLGHVRYGTYGENSLESVHPFLRQNNWKARNLLVAGNFNLTNVDELFQNLIDLGQHPKAKADTVTVMEKIGHFLDEQVTELYYDLKKDGFTKKEASAEIANRISVSKILEKSAKNWDGGYAMAGMFGHGDSFVLRDPAGIRPAYYYVDDEIAIVASERPVIQTVFNVPLNSVKELNPGEAIVIKHYGEVKFHQILEPLEKKACSFERIYFSRGSDAEIYEERKELGRLLIDQVMEAIDNDIHNTVFSYIPNTAEASYFGMLEAANDELNKEKSKMIMQEKENMTDLRIKEILSTKLRSEKIAIKDAKLRTFITQDNSRDDMVAHVYDVTYGVILPTDNLVIIDDSIVRGTTLRNSIIRILDRLNPKKIIVISSAPQIRYIDCYGIDMARLDQLIAFKAAEQLHRERGTEYIIEEVYEKCKKDVASNEINIKNHVQEFYATFTDEEISAKISEMLTESSINAEIQIIYQRVENLHKACPKNLGDWYFTGNYPTKGGNRISNKAFINYYEGKEDRAY</sequence>
<dbReference type="CDD" id="cd06223">
    <property type="entry name" value="PRTases_typeI"/>
    <property type="match status" value="1"/>
</dbReference>
<proteinExistence type="predicted"/>
<dbReference type="PROSITE" id="PS51278">
    <property type="entry name" value="GATASE_TYPE_2"/>
    <property type="match status" value="1"/>
</dbReference>
<dbReference type="PANTHER" id="PTHR11907">
    <property type="entry name" value="AMIDOPHOSPHORIBOSYLTRANSFERASE"/>
    <property type="match status" value="1"/>
</dbReference>
<dbReference type="GO" id="GO:0004044">
    <property type="term" value="F:amidophosphoribosyltransferase activity"/>
    <property type="evidence" value="ECO:0007669"/>
    <property type="project" value="UniProtKB-EC"/>
</dbReference>
<feature type="domain" description="Glutamine amidotransferase type-2" evidence="3">
    <location>
        <begin position="9"/>
        <end position="303"/>
    </location>
</feature>
<evidence type="ECO:0000313" key="5">
    <source>
        <dbReference type="Proteomes" id="UP000262142"/>
    </source>
</evidence>
<dbReference type="OrthoDB" id="9801213at2"/>
<dbReference type="EMBL" id="UNSC01000001">
    <property type="protein sequence ID" value="SZD71201.1"/>
    <property type="molecule type" value="Genomic_DNA"/>
</dbReference>